<keyword evidence="3" id="KW-1185">Reference proteome</keyword>
<keyword evidence="1" id="KW-0732">Signal</keyword>
<accession>A0A7R8UKU6</accession>
<evidence type="ECO:0000313" key="3">
    <source>
        <dbReference type="Proteomes" id="UP000594454"/>
    </source>
</evidence>
<dbReference type="OrthoDB" id="7492791at2759"/>
<dbReference type="EMBL" id="LR899010">
    <property type="protein sequence ID" value="CAD7082691.1"/>
    <property type="molecule type" value="Genomic_DNA"/>
</dbReference>
<dbReference type="OMA" id="KIVYQYS"/>
<dbReference type="AlphaFoldDB" id="A0A7R8UKU6"/>
<proteinExistence type="predicted"/>
<dbReference type="InParanoid" id="A0A7R8UKU6"/>
<evidence type="ECO:0000256" key="1">
    <source>
        <dbReference type="SAM" id="SignalP"/>
    </source>
</evidence>
<dbReference type="Proteomes" id="UP000594454">
    <property type="component" value="Chromosome 2"/>
</dbReference>
<feature type="signal peptide" evidence="1">
    <location>
        <begin position="1"/>
        <end position="16"/>
    </location>
</feature>
<sequence>MFKTVILFAVIACAFAKPGVIAPLAYSAPVVAAAPGIVTASSSQVVARNYNGLAAPLVAAAAPVAYTAPAVAAYSAPLAYTAAAAPVAYAAGIAPAVAAPLKYTAAAPLLL</sequence>
<name>A0A7R8UKU6_HERIL</name>
<gene>
    <name evidence="2" type="ORF">HERILL_LOCUS5708</name>
</gene>
<protein>
    <submittedName>
        <fullName evidence="2">Uncharacterized protein</fullName>
    </submittedName>
</protein>
<dbReference type="PANTHER" id="PTHR35685:SF2">
    <property type="entry name" value="825-OAK-RELATED"/>
    <property type="match status" value="1"/>
</dbReference>
<feature type="chain" id="PRO_5031461245" evidence="1">
    <location>
        <begin position="17"/>
        <end position="111"/>
    </location>
</feature>
<organism evidence="2 3">
    <name type="scientific">Hermetia illucens</name>
    <name type="common">Black soldier fly</name>
    <dbReference type="NCBI Taxonomy" id="343691"/>
    <lineage>
        <taxon>Eukaryota</taxon>
        <taxon>Metazoa</taxon>
        <taxon>Ecdysozoa</taxon>
        <taxon>Arthropoda</taxon>
        <taxon>Hexapoda</taxon>
        <taxon>Insecta</taxon>
        <taxon>Pterygota</taxon>
        <taxon>Neoptera</taxon>
        <taxon>Endopterygota</taxon>
        <taxon>Diptera</taxon>
        <taxon>Brachycera</taxon>
        <taxon>Stratiomyomorpha</taxon>
        <taxon>Stratiomyidae</taxon>
        <taxon>Hermetiinae</taxon>
        <taxon>Hermetia</taxon>
    </lineage>
</organism>
<reference evidence="2 3" key="1">
    <citation type="submission" date="2020-11" db="EMBL/GenBank/DDBJ databases">
        <authorList>
            <person name="Wallbank WR R."/>
            <person name="Pardo Diaz C."/>
            <person name="Kozak K."/>
            <person name="Martin S."/>
            <person name="Jiggins C."/>
            <person name="Moest M."/>
            <person name="Warren A I."/>
            <person name="Generalovic N T."/>
            <person name="Byers J.R.P. K."/>
            <person name="Montejo-Kovacevich G."/>
            <person name="Yen C E."/>
        </authorList>
    </citation>
    <scope>NUCLEOTIDE SEQUENCE [LARGE SCALE GENOMIC DNA]</scope>
</reference>
<evidence type="ECO:0000313" key="2">
    <source>
        <dbReference type="EMBL" id="CAD7082691.1"/>
    </source>
</evidence>
<dbReference type="PANTHER" id="PTHR35685">
    <property type="entry name" value="825-OAK-RELATED-RELATED"/>
    <property type="match status" value="1"/>
</dbReference>